<evidence type="ECO:0000313" key="3">
    <source>
        <dbReference type="Proteomes" id="UP001419268"/>
    </source>
</evidence>
<gene>
    <name evidence="2" type="ORF">Scep_027845</name>
</gene>
<dbReference type="EMBL" id="JBBNAG010000012">
    <property type="protein sequence ID" value="KAK9088763.1"/>
    <property type="molecule type" value="Genomic_DNA"/>
</dbReference>
<dbReference type="AlphaFoldDB" id="A0AAP0EG67"/>
<protein>
    <submittedName>
        <fullName evidence="2">Uncharacterized protein</fullName>
    </submittedName>
</protein>
<evidence type="ECO:0000313" key="2">
    <source>
        <dbReference type="EMBL" id="KAK9088763.1"/>
    </source>
</evidence>
<keyword evidence="1" id="KW-0732">Signal</keyword>
<reference evidence="2 3" key="1">
    <citation type="submission" date="2024-01" db="EMBL/GenBank/DDBJ databases">
        <title>Genome assemblies of Stephania.</title>
        <authorList>
            <person name="Yang L."/>
        </authorList>
    </citation>
    <scope>NUCLEOTIDE SEQUENCE [LARGE SCALE GENOMIC DNA]</scope>
    <source>
        <strain evidence="2">JXDWG</strain>
        <tissue evidence="2">Leaf</tissue>
    </source>
</reference>
<comment type="caution">
    <text evidence="2">The sequence shown here is derived from an EMBL/GenBank/DDBJ whole genome shotgun (WGS) entry which is preliminary data.</text>
</comment>
<feature type="chain" id="PRO_5043020469" evidence="1">
    <location>
        <begin position="20"/>
        <end position="144"/>
    </location>
</feature>
<keyword evidence="3" id="KW-1185">Reference proteome</keyword>
<dbReference type="Proteomes" id="UP001419268">
    <property type="component" value="Unassembled WGS sequence"/>
</dbReference>
<feature type="signal peptide" evidence="1">
    <location>
        <begin position="1"/>
        <end position="19"/>
    </location>
</feature>
<name>A0AAP0EG67_9MAGN</name>
<evidence type="ECO:0000256" key="1">
    <source>
        <dbReference type="SAM" id="SignalP"/>
    </source>
</evidence>
<organism evidence="2 3">
    <name type="scientific">Stephania cephalantha</name>
    <dbReference type="NCBI Taxonomy" id="152367"/>
    <lineage>
        <taxon>Eukaryota</taxon>
        <taxon>Viridiplantae</taxon>
        <taxon>Streptophyta</taxon>
        <taxon>Embryophyta</taxon>
        <taxon>Tracheophyta</taxon>
        <taxon>Spermatophyta</taxon>
        <taxon>Magnoliopsida</taxon>
        <taxon>Ranunculales</taxon>
        <taxon>Menispermaceae</taxon>
        <taxon>Menispermoideae</taxon>
        <taxon>Cissampelideae</taxon>
        <taxon>Stephania</taxon>
    </lineage>
</organism>
<proteinExistence type="predicted"/>
<sequence length="144" mass="16231">MALILFYFFVFSKQKEANGKKKKPVKIYGKTLTQMLSPCQRPEGAYIEGAQKTQAFSKEFQRANVFSAFPTVFPACQSHQHEAPSHINPTPCVQHPLRPQKCTKGANTGRWIGIRNSIIGGLQHLCHRFPMPSTFEQKTLKLVG</sequence>
<accession>A0AAP0EG67</accession>